<dbReference type="AlphaFoldDB" id="A0A212KFV3"/>
<name>A0A212KFV3_9DELT</name>
<sequence>MSFDAPSRHTMIYNAEPLILFSYNQSGQKTLIRIASRQTSFERMVDDTPHRGHALTRNVRFILCGKDLSNSFPALSTALALVKIYEHRQFGAGTKKMTMGLPQADDEYLQLFCESISYKDQYDGLKIGWITRKNDAEAKQSHVMHIGYVHHFRNALHRAMGWIAPAAEIAAATLTAKIPPKRPVDSVAPGKKSPRELFELPSGQAVRTIIMELHGEAANHPENHEYDWLALAPKAYPESIRALRQFRLIEAYFERHTNT</sequence>
<gene>
    <name evidence="1" type="ORF">KL86DPRO_60224</name>
</gene>
<accession>A0A212KFV3</accession>
<protein>
    <submittedName>
        <fullName evidence="1">Uncharacterized protein</fullName>
    </submittedName>
</protein>
<evidence type="ECO:0000313" key="1">
    <source>
        <dbReference type="EMBL" id="SBW10606.1"/>
    </source>
</evidence>
<proteinExistence type="predicted"/>
<organism evidence="1">
    <name type="scientific">uncultured delta proteobacterium</name>
    <dbReference type="NCBI Taxonomy" id="34034"/>
    <lineage>
        <taxon>Bacteria</taxon>
        <taxon>Deltaproteobacteria</taxon>
        <taxon>environmental samples</taxon>
    </lineage>
</organism>
<reference evidence="1" key="1">
    <citation type="submission" date="2016-04" db="EMBL/GenBank/DDBJ databases">
        <authorList>
            <person name="Evans L.H."/>
            <person name="Alamgir A."/>
            <person name="Owens N."/>
            <person name="Weber N.D."/>
            <person name="Virtaneva K."/>
            <person name="Barbian K."/>
            <person name="Babar A."/>
            <person name="Rosenke K."/>
        </authorList>
    </citation>
    <scope>NUCLEOTIDE SEQUENCE</scope>
    <source>
        <strain evidence="1">86</strain>
    </source>
</reference>
<dbReference type="EMBL" id="FLUQ01000006">
    <property type="protein sequence ID" value="SBW10606.1"/>
    <property type="molecule type" value="Genomic_DNA"/>
</dbReference>